<evidence type="ECO:0000313" key="2">
    <source>
        <dbReference type="Proteomes" id="UP001243276"/>
    </source>
</evidence>
<gene>
    <name evidence="1" type="primary">16</name>
</gene>
<proteinExistence type="predicted"/>
<dbReference type="RefSeq" id="YP_010842806.1">
    <property type="nucleotide sequence ID" value="NC_079146.1"/>
</dbReference>
<evidence type="ECO:0000313" key="1">
    <source>
        <dbReference type="EMBL" id="WGH20799.1"/>
    </source>
</evidence>
<dbReference type="Proteomes" id="UP001243276">
    <property type="component" value="Segment"/>
</dbReference>
<organism evidence="1 2">
    <name type="scientific">Gordonia phage Commandaria</name>
    <dbReference type="NCBI Taxonomy" id="3038364"/>
    <lineage>
        <taxon>Viruses</taxon>
        <taxon>Duplodnaviria</taxon>
        <taxon>Heunggongvirae</taxon>
        <taxon>Uroviricota</taxon>
        <taxon>Caudoviricetes</taxon>
        <taxon>Zierdtviridae</taxon>
        <taxon>Emilbogenvirinae</taxon>
        <taxon>Commandariavirus</taxon>
        <taxon>Commandariavirus commandaria</taxon>
    </lineage>
</organism>
<reference evidence="1" key="1">
    <citation type="submission" date="2023-03" db="EMBL/GenBank/DDBJ databases">
        <authorList>
            <person name="Adamson A.J."/>
            <person name="Baker B.A."/>
            <person name="Galadyk N."/>
            <person name="Joshi D.H."/>
            <person name="Kistler H.E."/>
            <person name="Roberts S.M."/>
            <person name="Saint K.A."/>
            <person name="Sunnen C.N."/>
            <person name="Garlena R.A."/>
            <person name="Russell D.A."/>
            <person name="Pope W.H."/>
            <person name="Jacobs-Sera D."/>
            <person name="Hatfull G.F."/>
        </authorList>
    </citation>
    <scope>NUCLEOTIDE SEQUENCE</scope>
</reference>
<accession>A0AAF0K1X4</accession>
<sequence length="127" mass="14094">MPHKEHTLTVDDYLKAIETLHKVRARKLAGKKLSRKDQAILVYAADSVAAHRSADTFRDAIEMRSSVLPGRPQLASLPERIRLFHRTLVSGAAAVRNGLLIGEEAYATAVSNDFERVFSPELKEASK</sequence>
<name>A0AAF0K1X4_9CAUD</name>
<dbReference type="GeneID" id="80560569"/>
<protein>
    <submittedName>
        <fullName evidence="1">Uncharacterized protein</fullName>
    </submittedName>
</protein>
<dbReference type="EMBL" id="OQ709208">
    <property type="protein sequence ID" value="WGH20799.1"/>
    <property type="molecule type" value="Genomic_DNA"/>
</dbReference>
<dbReference type="KEGG" id="vg:80560569"/>
<keyword evidence="2" id="KW-1185">Reference proteome</keyword>